<name>A0A518CM56_9PLAN</name>
<organism evidence="5 6">
    <name type="scientific">Polystyrenella longa</name>
    <dbReference type="NCBI Taxonomy" id="2528007"/>
    <lineage>
        <taxon>Bacteria</taxon>
        <taxon>Pseudomonadati</taxon>
        <taxon>Planctomycetota</taxon>
        <taxon>Planctomycetia</taxon>
        <taxon>Planctomycetales</taxon>
        <taxon>Planctomycetaceae</taxon>
        <taxon>Polystyrenella</taxon>
    </lineage>
</organism>
<dbReference type="InterPro" id="IPR002933">
    <property type="entry name" value="Peptidase_M20"/>
</dbReference>
<keyword evidence="3" id="KW-0862">Zinc</keyword>
<keyword evidence="6" id="KW-1185">Reference proteome</keyword>
<evidence type="ECO:0000256" key="3">
    <source>
        <dbReference type="ARBA" id="ARBA00022833"/>
    </source>
</evidence>
<keyword evidence="2 5" id="KW-0378">Hydrolase</keyword>
<proteinExistence type="predicted"/>
<dbReference type="KEGG" id="plon:Pla110_20470"/>
<dbReference type="PANTHER" id="PTHR42994:SF2">
    <property type="entry name" value="PEPTIDASE"/>
    <property type="match status" value="1"/>
</dbReference>
<dbReference type="AlphaFoldDB" id="A0A518CM56"/>
<dbReference type="EC" id="3.4.17.11" evidence="5"/>
<sequence>MSSKSKYQSLPEIKLLTEMMSIPGKSREEAQIAGYIKEKLLGAGLPEKQIRHDQAHKKTVPPGEVGHLIVKLPGTRRGPRRLLMSHMDTVPLCVGCKPIIDGEYIQSADPKTALGADNRSGCAVLLNTLLTILREGLDHPPLTFLWPIQEELGLRGIRQLDTRKLGNPKLCFNWDGRDPNVLIKGATGDIAMTIQIDGIASHAGVHPEEGVNALMVASLALADLQENGWHGLIEKGKQRGTSNAGIVEGGNATNVVMSHFTLHAESRSHNAKFRQRIVDQWRKSFEKAIRTLKNIHGKKAELSFETYLKYESFCLEETEPTLLAAKAAIEKLKMKPFASIANGGLDANWMTEFGFPTVTLGAGQMNPHTVREQLHIPSFLTACQVGQVLATATEND</sequence>
<dbReference type="Pfam" id="PF07687">
    <property type="entry name" value="M20_dimer"/>
    <property type="match status" value="1"/>
</dbReference>
<comment type="cofactor">
    <cofactor evidence="1">
        <name>Zn(2+)</name>
        <dbReference type="ChEBI" id="CHEBI:29105"/>
    </cofactor>
</comment>
<keyword evidence="5" id="KW-0121">Carboxypeptidase</keyword>
<protein>
    <submittedName>
        <fullName evidence="5">Carboxypeptidase G2</fullName>
        <ecNumber evidence="5">3.4.17.11</ecNumber>
    </submittedName>
</protein>
<dbReference type="Proteomes" id="UP000317178">
    <property type="component" value="Chromosome"/>
</dbReference>
<dbReference type="PANTHER" id="PTHR42994">
    <property type="entry name" value="PEPTIDASE T"/>
    <property type="match status" value="1"/>
</dbReference>
<dbReference type="Gene3D" id="3.30.70.360">
    <property type="match status" value="1"/>
</dbReference>
<keyword evidence="5" id="KW-0645">Protease</keyword>
<dbReference type="SUPFAM" id="SSF55031">
    <property type="entry name" value="Bacterial exopeptidase dimerisation domain"/>
    <property type="match status" value="1"/>
</dbReference>
<evidence type="ECO:0000259" key="4">
    <source>
        <dbReference type="Pfam" id="PF07687"/>
    </source>
</evidence>
<gene>
    <name evidence="5" type="primary">cpg2</name>
    <name evidence="5" type="ORF">Pla110_20470</name>
</gene>
<dbReference type="Pfam" id="PF01546">
    <property type="entry name" value="Peptidase_M20"/>
    <property type="match status" value="1"/>
</dbReference>
<evidence type="ECO:0000256" key="1">
    <source>
        <dbReference type="ARBA" id="ARBA00001947"/>
    </source>
</evidence>
<dbReference type="SUPFAM" id="SSF53187">
    <property type="entry name" value="Zn-dependent exopeptidases"/>
    <property type="match status" value="1"/>
</dbReference>
<evidence type="ECO:0000256" key="2">
    <source>
        <dbReference type="ARBA" id="ARBA00022801"/>
    </source>
</evidence>
<accession>A0A518CM56</accession>
<dbReference type="InterPro" id="IPR036264">
    <property type="entry name" value="Bact_exopeptidase_dim_dom"/>
</dbReference>
<dbReference type="EMBL" id="CP036281">
    <property type="protein sequence ID" value="QDU80320.1"/>
    <property type="molecule type" value="Genomic_DNA"/>
</dbReference>
<evidence type="ECO:0000313" key="6">
    <source>
        <dbReference type="Proteomes" id="UP000317178"/>
    </source>
</evidence>
<feature type="domain" description="Peptidase M20 dimerisation" evidence="4">
    <location>
        <begin position="189"/>
        <end position="288"/>
    </location>
</feature>
<reference evidence="5 6" key="1">
    <citation type="submission" date="2019-02" db="EMBL/GenBank/DDBJ databases">
        <title>Deep-cultivation of Planctomycetes and their phenomic and genomic characterization uncovers novel biology.</title>
        <authorList>
            <person name="Wiegand S."/>
            <person name="Jogler M."/>
            <person name="Boedeker C."/>
            <person name="Pinto D."/>
            <person name="Vollmers J."/>
            <person name="Rivas-Marin E."/>
            <person name="Kohn T."/>
            <person name="Peeters S.H."/>
            <person name="Heuer A."/>
            <person name="Rast P."/>
            <person name="Oberbeckmann S."/>
            <person name="Bunk B."/>
            <person name="Jeske O."/>
            <person name="Meyerdierks A."/>
            <person name="Storesund J.E."/>
            <person name="Kallscheuer N."/>
            <person name="Luecker S."/>
            <person name="Lage O.M."/>
            <person name="Pohl T."/>
            <person name="Merkel B.J."/>
            <person name="Hornburger P."/>
            <person name="Mueller R.-W."/>
            <person name="Bruemmer F."/>
            <person name="Labrenz M."/>
            <person name="Spormann A.M."/>
            <person name="Op den Camp H."/>
            <person name="Overmann J."/>
            <person name="Amann R."/>
            <person name="Jetten M.S.M."/>
            <person name="Mascher T."/>
            <person name="Medema M.H."/>
            <person name="Devos D.P."/>
            <person name="Kaster A.-K."/>
            <person name="Ovreas L."/>
            <person name="Rohde M."/>
            <person name="Galperin M.Y."/>
            <person name="Jogler C."/>
        </authorList>
    </citation>
    <scope>NUCLEOTIDE SEQUENCE [LARGE SCALE GENOMIC DNA]</scope>
    <source>
        <strain evidence="5 6">Pla110</strain>
    </source>
</reference>
<evidence type="ECO:0000313" key="5">
    <source>
        <dbReference type="EMBL" id="QDU80320.1"/>
    </source>
</evidence>
<dbReference type="RefSeq" id="WP_144995612.1">
    <property type="nucleotide sequence ID" value="NZ_CP036281.1"/>
</dbReference>
<dbReference type="GO" id="GO:0004180">
    <property type="term" value="F:carboxypeptidase activity"/>
    <property type="evidence" value="ECO:0007669"/>
    <property type="project" value="UniProtKB-KW"/>
</dbReference>
<dbReference type="Gene3D" id="3.40.630.10">
    <property type="entry name" value="Zn peptidases"/>
    <property type="match status" value="1"/>
</dbReference>
<dbReference type="InterPro" id="IPR011650">
    <property type="entry name" value="Peptidase_M20_dimer"/>
</dbReference>
<dbReference type="OrthoDB" id="9804934at2"/>